<keyword evidence="8" id="KW-0675">Receptor</keyword>
<reference evidence="13" key="1">
    <citation type="submission" date="2018-11" db="EMBL/GenBank/DDBJ databases">
        <authorList>
            <consortium name="Genoscope - CEA"/>
            <person name="William W."/>
        </authorList>
    </citation>
    <scope>NUCLEOTIDE SEQUENCE</scope>
</reference>
<dbReference type="PANTHER" id="PTHR45631">
    <property type="entry name" value="OS07G0107800 PROTEIN-RELATED"/>
    <property type="match status" value="1"/>
</dbReference>
<evidence type="ECO:0000256" key="3">
    <source>
        <dbReference type="ARBA" id="ARBA00022692"/>
    </source>
</evidence>
<comment type="subcellular location">
    <subcellularLocation>
        <location evidence="1">Membrane</location>
        <topology evidence="1">Single-pass membrane protein</topology>
    </subcellularLocation>
</comment>
<dbReference type="SUPFAM" id="SSF52058">
    <property type="entry name" value="L domain-like"/>
    <property type="match status" value="1"/>
</dbReference>
<feature type="transmembrane region" description="Helical" evidence="10">
    <location>
        <begin position="146"/>
        <end position="170"/>
    </location>
</feature>
<evidence type="ECO:0000256" key="2">
    <source>
        <dbReference type="ARBA" id="ARBA00022614"/>
    </source>
</evidence>
<keyword evidence="5" id="KW-0677">Repeat</keyword>
<dbReference type="InterPro" id="IPR001611">
    <property type="entry name" value="Leu-rich_rpt"/>
</dbReference>
<evidence type="ECO:0000256" key="10">
    <source>
        <dbReference type="SAM" id="Phobius"/>
    </source>
</evidence>
<dbReference type="GO" id="GO:0005524">
    <property type="term" value="F:ATP binding"/>
    <property type="evidence" value="ECO:0007669"/>
    <property type="project" value="UniProtKB-UniRule"/>
</dbReference>
<feature type="binding site" evidence="9">
    <location>
        <position position="228"/>
    </location>
    <ligand>
        <name>ATP</name>
        <dbReference type="ChEBI" id="CHEBI:30616"/>
    </ligand>
</feature>
<protein>
    <recommendedName>
        <fullName evidence="11">Protein kinase domain-containing protein</fullName>
    </recommendedName>
</protein>
<evidence type="ECO:0000256" key="1">
    <source>
        <dbReference type="ARBA" id="ARBA00004167"/>
    </source>
</evidence>
<dbReference type="Gene3D" id="3.30.200.20">
    <property type="entry name" value="Phosphorylase Kinase, domain 1"/>
    <property type="match status" value="1"/>
</dbReference>
<evidence type="ECO:0000313" key="13">
    <source>
        <dbReference type="EMBL" id="VDD05179.1"/>
    </source>
</evidence>
<proteinExistence type="predicted"/>
<keyword evidence="9" id="KW-0547">Nucleotide-binding</keyword>
<evidence type="ECO:0000256" key="4">
    <source>
        <dbReference type="ARBA" id="ARBA00022729"/>
    </source>
</evidence>
<dbReference type="InterPro" id="IPR000719">
    <property type="entry name" value="Prot_kinase_dom"/>
</dbReference>
<dbReference type="PROSITE" id="PS50011">
    <property type="entry name" value="PROTEIN_KINASE_DOM"/>
    <property type="match status" value="1"/>
</dbReference>
<dbReference type="EMBL" id="LR031575">
    <property type="protein sequence ID" value="VDD05179.1"/>
    <property type="molecule type" value="Genomic_DNA"/>
</dbReference>
<evidence type="ECO:0000259" key="11">
    <source>
        <dbReference type="PROSITE" id="PS50011"/>
    </source>
</evidence>
<dbReference type="Gene3D" id="3.80.10.10">
    <property type="entry name" value="Ribonuclease Inhibitor"/>
    <property type="match status" value="1"/>
</dbReference>
<dbReference type="AlphaFoldDB" id="A0A3P6CBW6"/>
<organism evidence="13">
    <name type="scientific">Brassica campestris</name>
    <name type="common">Field mustard</name>
    <dbReference type="NCBI Taxonomy" id="3711"/>
    <lineage>
        <taxon>Eukaryota</taxon>
        <taxon>Viridiplantae</taxon>
        <taxon>Streptophyta</taxon>
        <taxon>Embryophyta</taxon>
        <taxon>Tracheophyta</taxon>
        <taxon>Spermatophyta</taxon>
        <taxon>Magnoliopsida</taxon>
        <taxon>eudicotyledons</taxon>
        <taxon>Gunneridae</taxon>
        <taxon>Pentapetalae</taxon>
        <taxon>rosids</taxon>
        <taxon>malvids</taxon>
        <taxon>Brassicales</taxon>
        <taxon>Brassicaceae</taxon>
        <taxon>Brassiceae</taxon>
        <taxon>Brassica</taxon>
    </lineage>
</organism>
<dbReference type="Proteomes" id="UP000694005">
    <property type="component" value="Chromosome A08"/>
</dbReference>
<evidence type="ECO:0000256" key="8">
    <source>
        <dbReference type="ARBA" id="ARBA00023170"/>
    </source>
</evidence>
<name>A0A3P6CBW6_BRACM</name>
<gene>
    <name evidence="13" type="ORF">BRAA08T33925Z</name>
    <name evidence="12" type="ORF">BRAPAZ1V2_A08P21950.2</name>
</gene>
<keyword evidence="7 10" id="KW-0472">Membrane</keyword>
<accession>A0A3P6CBW6</accession>
<keyword evidence="4" id="KW-0732">Signal</keyword>
<feature type="domain" description="Protein kinase" evidence="11">
    <location>
        <begin position="200"/>
        <end position="273"/>
    </location>
</feature>
<dbReference type="InterPro" id="IPR032675">
    <property type="entry name" value="LRR_dom_sf"/>
</dbReference>
<evidence type="ECO:0000256" key="7">
    <source>
        <dbReference type="ARBA" id="ARBA00023136"/>
    </source>
</evidence>
<dbReference type="SUPFAM" id="SSF56112">
    <property type="entry name" value="Protein kinase-like (PK-like)"/>
    <property type="match status" value="1"/>
</dbReference>
<keyword evidence="3 10" id="KW-0812">Transmembrane</keyword>
<evidence type="ECO:0000313" key="12">
    <source>
        <dbReference type="EMBL" id="CAG7898529.1"/>
    </source>
</evidence>
<dbReference type="InterPro" id="IPR017441">
    <property type="entry name" value="Protein_kinase_ATP_BS"/>
</dbReference>
<dbReference type="GO" id="GO:0004672">
    <property type="term" value="F:protein kinase activity"/>
    <property type="evidence" value="ECO:0007669"/>
    <property type="project" value="InterPro"/>
</dbReference>
<keyword evidence="9" id="KW-0067">ATP-binding</keyword>
<keyword evidence="2" id="KW-0433">Leucine-rich repeat</keyword>
<sequence>MESIKSTYKVERFWSGDPCSPRIYRWDGIGCSYSNSNQHIKSLNLSSSGLQGPIALAFRNLSFLESLGMHCSQGFIENDLQQNVPEFLADLKHLKSLNLKGNDLTGFIPESLMKKSKDGLLTLSVDDQNLCNSHSCQEKNKNKNNILVPTVVVTSVMLLLVVLVIIWIILRKRKRKRGPGPLLPSGKRRFTYSEVSSITNNFNKVIGKGGYGIVYLGFLEDGTKIAVKMIKDYSSTIPKGSSSSSSRASKEFQVEAELLLTVHHRNLASFIGY</sequence>
<keyword evidence="6 10" id="KW-1133">Transmembrane helix</keyword>
<dbReference type="EMBL" id="LS974624">
    <property type="protein sequence ID" value="CAG7898529.1"/>
    <property type="molecule type" value="Genomic_DNA"/>
</dbReference>
<evidence type="ECO:0000256" key="5">
    <source>
        <dbReference type="ARBA" id="ARBA00022737"/>
    </source>
</evidence>
<evidence type="ECO:0000256" key="6">
    <source>
        <dbReference type="ARBA" id="ARBA00022989"/>
    </source>
</evidence>
<dbReference type="PROSITE" id="PS00107">
    <property type="entry name" value="PROTEIN_KINASE_ATP"/>
    <property type="match status" value="1"/>
</dbReference>
<dbReference type="GO" id="GO:0016020">
    <property type="term" value="C:membrane"/>
    <property type="evidence" value="ECO:0007669"/>
    <property type="project" value="UniProtKB-SubCell"/>
</dbReference>
<dbReference type="Pfam" id="PF13516">
    <property type="entry name" value="LRR_6"/>
    <property type="match status" value="1"/>
</dbReference>
<dbReference type="FunFam" id="3.80.10.10:FF:000129">
    <property type="entry name" value="Leucine-rich repeat receptor-like kinase"/>
    <property type="match status" value="1"/>
</dbReference>
<evidence type="ECO:0000256" key="9">
    <source>
        <dbReference type="PROSITE-ProRule" id="PRU10141"/>
    </source>
</evidence>
<dbReference type="InterPro" id="IPR011009">
    <property type="entry name" value="Kinase-like_dom_sf"/>
</dbReference>
<dbReference type="PANTHER" id="PTHR45631:SF143">
    <property type="entry name" value="LEUCINE-RICH REPEAT PROTEIN KINASE"/>
    <property type="match status" value="1"/>
</dbReference>
<dbReference type="Pfam" id="PF00560">
    <property type="entry name" value="LRR_1"/>
    <property type="match status" value="1"/>
</dbReference>
<dbReference type="Gramene" id="A08p21950.2_BraZ1">
    <property type="protein sequence ID" value="A08p21950.2_BraZ1.CDS"/>
    <property type="gene ID" value="A08g21950.2_BraZ1"/>
</dbReference>